<evidence type="ECO:0000256" key="1">
    <source>
        <dbReference type="SAM" id="MobiDB-lite"/>
    </source>
</evidence>
<protein>
    <submittedName>
        <fullName evidence="3">Uncharacterized protein</fullName>
    </submittedName>
</protein>
<feature type="transmembrane region" description="Helical" evidence="2">
    <location>
        <begin position="20"/>
        <end position="36"/>
    </location>
</feature>
<keyword evidence="2" id="KW-1133">Transmembrane helix</keyword>
<evidence type="ECO:0000313" key="4">
    <source>
        <dbReference type="Proteomes" id="UP000450676"/>
    </source>
</evidence>
<accession>A0A7X4HB58</accession>
<gene>
    <name evidence="3" type="ORF">GTP77_06770</name>
</gene>
<organism evidence="3 4">
    <name type="scientific">Pseudoduganella aquatica</name>
    <dbReference type="NCBI Taxonomy" id="2660641"/>
    <lineage>
        <taxon>Bacteria</taxon>
        <taxon>Pseudomonadati</taxon>
        <taxon>Pseudomonadota</taxon>
        <taxon>Betaproteobacteria</taxon>
        <taxon>Burkholderiales</taxon>
        <taxon>Oxalobacteraceae</taxon>
        <taxon>Telluria group</taxon>
        <taxon>Pseudoduganella</taxon>
    </lineage>
</organism>
<keyword evidence="4" id="KW-1185">Reference proteome</keyword>
<feature type="compositionally biased region" description="Basic and acidic residues" evidence="1">
    <location>
        <begin position="61"/>
        <end position="76"/>
    </location>
</feature>
<dbReference type="Proteomes" id="UP000450676">
    <property type="component" value="Unassembled WGS sequence"/>
</dbReference>
<comment type="caution">
    <text evidence="3">The sequence shown here is derived from an EMBL/GenBank/DDBJ whole genome shotgun (WGS) entry which is preliminary data.</text>
</comment>
<evidence type="ECO:0000313" key="3">
    <source>
        <dbReference type="EMBL" id="MYN07040.1"/>
    </source>
</evidence>
<keyword evidence="2" id="KW-0472">Membrane</keyword>
<reference evidence="3 4" key="1">
    <citation type="submission" date="2019-12" db="EMBL/GenBank/DDBJ databases">
        <title>Novel species isolated from a subtropical stream in China.</title>
        <authorList>
            <person name="Lu H."/>
        </authorList>
    </citation>
    <scope>NUCLEOTIDE SEQUENCE [LARGE SCALE GENOMIC DNA]</scope>
    <source>
        <strain evidence="3 4">FT127W</strain>
    </source>
</reference>
<dbReference type="AlphaFoldDB" id="A0A7X4HB58"/>
<dbReference type="EMBL" id="WWCU01000005">
    <property type="protein sequence ID" value="MYN07040.1"/>
    <property type="molecule type" value="Genomic_DNA"/>
</dbReference>
<sequence length="274" mass="30746">MPRPDGYGFGGPRKHNRVGVGISIALHLLIVLYYLFQPKDKITIKPPAKEGQMVWVAPLKDKPAPKAKPEPKKPEVAKAQPQPRRESKAVAKNAPPKLETYVPPVQATMKPPPTPAVEEDMMARVEAARKRRADANPQPAAEPQESDADRANRIARANIMGAMGRNAAGEREDTGGIFSIVNKSGLSADIKFRGWNTNFKRQWSQQVHVELGTDIDIETAIVRRMIDLIRKEKPGEFQWESHRLGKVITMNAGKQYQGELEAFLLKEFFPNYRR</sequence>
<name>A0A7X4HB58_9BURK</name>
<evidence type="ECO:0000256" key="2">
    <source>
        <dbReference type="SAM" id="Phobius"/>
    </source>
</evidence>
<feature type="region of interest" description="Disordered" evidence="1">
    <location>
        <begin position="61"/>
        <end position="95"/>
    </location>
</feature>
<keyword evidence="2" id="KW-0812">Transmembrane</keyword>
<feature type="region of interest" description="Disordered" evidence="1">
    <location>
        <begin position="128"/>
        <end position="149"/>
    </location>
</feature>
<proteinExistence type="predicted"/>